<dbReference type="AlphaFoldDB" id="A0A1C7LY12"/>
<feature type="region of interest" description="Disordered" evidence="1">
    <location>
        <begin position="63"/>
        <end position="82"/>
    </location>
</feature>
<keyword evidence="3" id="KW-1185">Reference proteome</keyword>
<accession>A0A1C7LY12</accession>
<organism evidence="2 3">
    <name type="scientific">Grifola frondosa</name>
    <name type="common">Maitake</name>
    <name type="synonym">Polyporus frondosus</name>
    <dbReference type="NCBI Taxonomy" id="5627"/>
    <lineage>
        <taxon>Eukaryota</taxon>
        <taxon>Fungi</taxon>
        <taxon>Dikarya</taxon>
        <taxon>Basidiomycota</taxon>
        <taxon>Agaricomycotina</taxon>
        <taxon>Agaricomycetes</taxon>
        <taxon>Polyporales</taxon>
        <taxon>Grifolaceae</taxon>
        <taxon>Grifola</taxon>
    </lineage>
</organism>
<proteinExistence type="predicted"/>
<evidence type="ECO:0000313" key="3">
    <source>
        <dbReference type="Proteomes" id="UP000092993"/>
    </source>
</evidence>
<feature type="compositionally biased region" description="Basic and acidic residues" evidence="1">
    <location>
        <begin position="112"/>
        <end position="125"/>
    </location>
</feature>
<evidence type="ECO:0000313" key="2">
    <source>
        <dbReference type="EMBL" id="OBZ69603.1"/>
    </source>
</evidence>
<protein>
    <submittedName>
        <fullName evidence="2">Uncharacterized protein</fullName>
    </submittedName>
</protein>
<dbReference type="EMBL" id="LUGG01000015">
    <property type="protein sequence ID" value="OBZ69603.1"/>
    <property type="molecule type" value="Genomic_DNA"/>
</dbReference>
<name>A0A1C7LY12_GRIFR</name>
<sequence>MTDGCSDRSTMCVRGQVDAAKGTQTVDKDVWAGVRKSIVVLSWRRVSGSEIGVTSTRKSSAIALSDSSANPSTPRHTHSYSPRLKSVSSIILHHAQSKSTPTAPEANHASHSSKDAGEQRSCEDPRLGERIRGLASSSEPAVEGAGIASAFASSGLGCGHSSGRESMRWTVDGVLVDDFIWHGRPGGVDRTKDLRSVGESGVATISSEVKWMVPRPDKQWTKTWSTPENRAVSWHQECPDLRLEAQAPIRKSSAIVHGRDLNAKRREFADLSAYRHRRLLSAGPITTRNHAQLIVCSFDRTAQTSRHLLASLKLTILSSLPYAIEVDAYRTRSE</sequence>
<feature type="compositionally biased region" description="Polar residues" evidence="1">
    <location>
        <begin position="65"/>
        <end position="74"/>
    </location>
</feature>
<gene>
    <name evidence="2" type="ORF">A0H81_10323</name>
</gene>
<dbReference type="Proteomes" id="UP000092993">
    <property type="component" value="Unassembled WGS sequence"/>
</dbReference>
<feature type="region of interest" description="Disordered" evidence="1">
    <location>
        <begin position="94"/>
        <end position="125"/>
    </location>
</feature>
<comment type="caution">
    <text evidence="2">The sequence shown here is derived from an EMBL/GenBank/DDBJ whole genome shotgun (WGS) entry which is preliminary data.</text>
</comment>
<evidence type="ECO:0000256" key="1">
    <source>
        <dbReference type="SAM" id="MobiDB-lite"/>
    </source>
</evidence>
<reference evidence="2 3" key="1">
    <citation type="submission" date="2016-03" db="EMBL/GenBank/DDBJ databases">
        <title>Whole genome sequencing of Grifola frondosa 9006-11.</title>
        <authorList>
            <person name="Min B."/>
            <person name="Park H."/>
            <person name="Kim J.-G."/>
            <person name="Cho H."/>
            <person name="Oh Y.-L."/>
            <person name="Kong W.-S."/>
            <person name="Choi I.-G."/>
        </authorList>
    </citation>
    <scope>NUCLEOTIDE SEQUENCE [LARGE SCALE GENOMIC DNA]</scope>
    <source>
        <strain evidence="2 3">9006-11</strain>
    </source>
</reference>